<keyword evidence="2" id="KW-1185">Reference proteome</keyword>
<gene>
    <name evidence="1" type="ORF">CSSPJE1EN2_LOCUS22440</name>
</gene>
<proteinExistence type="predicted"/>
<reference evidence="1" key="1">
    <citation type="submission" date="2024-03" db="EMBL/GenBank/DDBJ databases">
        <authorList>
            <consortium name="ELIXIR-Norway"/>
            <consortium name="Elixir Norway"/>
        </authorList>
    </citation>
    <scope>NUCLEOTIDE SEQUENCE</scope>
</reference>
<name>A0ABP1BX77_9BRYO</name>
<dbReference type="EMBL" id="OZ023709">
    <property type="protein sequence ID" value="CAK9881041.1"/>
    <property type="molecule type" value="Genomic_DNA"/>
</dbReference>
<organism evidence="1 2">
    <name type="scientific">Sphagnum jensenii</name>
    <dbReference type="NCBI Taxonomy" id="128206"/>
    <lineage>
        <taxon>Eukaryota</taxon>
        <taxon>Viridiplantae</taxon>
        <taxon>Streptophyta</taxon>
        <taxon>Embryophyta</taxon>
        <taxon>Bryophyta</taxon>
        <taxon>Sphagnophytina</taxon>
        <taxon>Sphagnopsida</taxon>
        <taxon>Sphagnales</taxon>
        <taxon>Sphagnaceae</taxon>
        <taxon>Sphagnum</taxon>
    </lineage>
</organism>
<evidence type="ECO:0000313" key="1">
    <source>
        <dbReference type="EMBL" id="CAK9881041.1"/>
    </source>
</evidence>
<protein>
    <submittedName>
        <fullName evidence="1">Uncharacterized protein</fullName>
    </submittedName>
</protein>
<accession>A0ABP1BX77</accession>
<dbReference type="Proteomes" id="UP001497522">
    <property type="component" value="Chromosome 8"/>
</dbReference>
<sequence length="113" mass="12759">MLQELLGGRDNSINFTSCAKSQWGTEVKIYKLLLESSFRTFEKEKADFFFVPAYVECVHMMGGLIDTEISDIYSKGDRIDKQSTSSFNTLKDVIIPGKFIASYPLQYPGKAVI</sequence>
<evidence type="ECO:0000313" key="2">
    <source>
        <dbReference type="Proteomes" id="UP001497522"/>
    </source>
</evidence>